<evidence type="ECO:0000256" key="7">
    <source>
        <dbReference type="ARBA" id="ARBA00022737"/>
    </source>
</evidence>
<dbReference type="GO" id="GO:0071546">
    <property type="term" value="C:pi-body"/>
    <property type="evidence" value="ECO:0007669"/>
    <property type="project" value="TreeGrafter"/>
</dbReference>
<dbReference type="SUPFAM" id="SSF48403">
    <property type="entry name" value="Ankyrin repeat"/>
    <property type="match status" value="1"/>
</dbReference>
<dbReference type="Gene3D" id="1.25.40.20">
    <property type="entry name" value="Ankyrin repeat-containing domain"/>
    <property type="match status" value="2"/>
</dbReference>
<dbReference type="InterPro" id="IPR036770">
    <property type="entry name" value="Ankyrin_rpt-contain_sf"/>
</dbReference>
<evidence type="ECO:0000259" key="16">
    <source>
        <dbReference type="PROSITE" id="PS50105"/>
    </source>
</evidence>
<feature type="compositionally biased region" description="Basic and acidic residues" evidence="15">
    <location>
        <begin position="15"/>
        <end position="28"/>
    </location>
</feature>
<evidence type="ECO:0000313" key="18">
    <source>
        <dbReference type="Proteomes" id="UP000735302"/>
    </source>
</evidence>
<dbReference type="PANTHER" id="PTHR24157">
    <property type="entry name" value="ANKYRIN REPEAT, SAM AND BASIC LEUCINE ZIPPER DOMAIN-CONTAINING PROTEIN 1"/>
    <property type="match status" value="1"/>
</dbReference>
<dbReference type="SMART" id="SM00454">
    <property type="entry name" value="SAM"/>
    <property type="match status" value="1"/>
</dbReference>
<keyword evidence="9" id="KW-0744">Spermatogenesis</keyword>
<keyword evidence="6" id="KW-0597">Phosphoprotein</keyword>
<evidence type="ECO:0000256" key="15">
    <source>
        <dbReference type="SAM" id="MobiDB-lite"/>
    </source>
</evidence>
<evidence type="ECO:0000256" key="1">
    <source>
        <dbReference type="ARBA" id="ARBA00004496"/>
    </source>
</evidence>
<dbReference type="PROSITE" id="PS50088">
    <property type="entry name" value="ANK_REPEAT"/>
    <property type="match status" value="4"/>
</dbReference>
<keyword evidence="8" id="KW-0221">Differentiation</keyword>
<keyword evidence="10 14" id="KW-0040">ANK repeat</keyword>
<evidence type="ECO:0000256" key="6">
    <source>
        <dbReference type="ARBA" id="ARBA00022553"/>
    </source>
</evidence>
<keyword evidence="7" id="KW-0677">Repeat</keyword>
<organism evidence="17 18">
    <name type="scientific">Plakobranchus ocellatus</name>
    <dbReference type="NCBI Taxonomy" id="259542"/>
    <lineage>
        <taxon>Eukaryota</taxon>
        <taxon>Metazoa</taxon>
        <taxon>Spiralia</taxon>
        <taxon>Lophotrochozoa</taxon>
        <taxon>Mollusca</taxon>
        <taxon>Gastropoda</taxon>
        <taxon>Heterobranchia</taxon>
        <taxon>Euthyneura</taxon>
        <taxon>Panpulmonata</taxon>
        <taxon>Sacoglossa</taxon>
        <taxon>Placobranchoidea</taxon>
        <taxon>Plakobranchidae</taxon>
        <taxon>Plakobranchus</taxon>
    </lineage>
</organism>
<dbReference type="Proteomes" id="UP000735302">
    <property type="component" value="Unassembled WGS sequence"/>
</dbReference>
<evidence type="ECO:0000256" key="14">
    <source>
        <dbReference type="PROSITE-ProRule" id="PRU00023"/>
    </source>
</evidence>
<feature type="repeat" description="ANK" evidence="14">
    <location>
        <begin position="87"/>
        <end position="119"/>
    </location>
</feature>
<name>A0AAV4DFD6_9GAST</name>
<dbReference type="AlphaFoldDB" id="A0AAV4DFD6"/>
<comment type="subcellular location">
    <subcellularLocation>
        <location evidence="1">Cytoplasm</location>
    </subcellularLocation>
</comment>
<evidence type="ECO:0000256" key="11">
    <source>
        <dbReference type="ARBA" id="ARBA00023158"/>
    </source>
</evidence>
<accession>A0AAV4DFD6</accession>
<feature type="repeat" description="ANK" evidence="14">
    <location>
        <begin position="191"/>
        <end position="223"/>
    </location>
</feature>
<feature type="domain" description="SAM" evidence="16">
    <location>
        <begin position="287"/>
        <end position="350"/>
    </location>
</feature>
<evidence type="ECO:0000256" key="8">
    <source>
        <dbReference type="ARBA" id="ARBA00022782"/>
    </source>
</evidence>
<evidence type="ECO:0000256" key="13">
    <source>
        <dbReference type="ARBA" id="ARBA00030354"/>
    </source>
</evidence>
<dbReference type="Gene3D" id="1.10.150.50">
    <property type="entry name" value="Transcription Factor, Ets-1"/>
    <property type="match status" value="1"/>
</dbReference>
<dbReference type="Pfam" id="PF00023">
    <property type="entry name" value="Ank"/>
    <property type="match status" value="1"/>
</dbReference>
<feature type="non-terminal residue" evidence="17">
    <location>
        <position position="1"/>
    </location>
</feature>
<dbReference type="InterPro" id="IPR013761">
    <property type="entry name" value="SAM/pointed_sf"/>
</dbReference>
<dbReference type="GO" id="GO:0051321">
    <property type="term" value="P:meiotic cell cycle"/>
    <property type="evidence" value="ECO:0007669"/>
    <property type="project" value="UniProtKB-KW"/>
</dbReference>
<reference evidence="17 18" key="1">
    <citation type="journal article" date="2021" name="Elife">
        <title>Chloroplast acquisition without the gene transfer in kleptoplastic sea slugs, Plakobranchus ocellatus.</title>
        <authorList>
            <person name="Maeda T."/>
            <person name="Takahashi S."/>
            <person name="Yoshida T."/>
            <person name="Shimamura S."/>
            <person name="Takaki Y."/>
            <person name="Nagai Y."/>
            <person name="Toyoda A."/>
            <person name="Suzuki Y."/>
            <person name="Arimoto A."/>
            <person name="Ishii H."/>
            <person name="Satoh N."/>
            <person name="Nishiyama T."/>
            <person name="Hasebe M."/>
            <person name="Maruyama T."/>
            <person name="Minagawa J."/>
            <person name="Obokata J."/>
            <person name="Shigenobu S."/>
        </authorList>
    </citation>
    <scope>NUCLEOTIDE SEQUENCE [LARGE SCALE GENOMIC DNA]</scope>
</reference>
<keyword evidence="11" id="KW-0943">RNA-mediated gene silencing</keyword>
<evidence type="ECO:0000256" key="9">
    <source>
        <dbReference type="ARBA" id="ARBA00022871"/>
    </source>
</evidence>
<keyword evidence="18" id="KW-1185">Reference proteome</keyword>
<evidence type="ECO:0000256" key="4">
    <source>
        <dbReference type="ARBA" id="ARBA00022473"/>
    </source>
</evidence>
<dbReference type="GO" id="GO:0007283">
    <property type="term" value="P:spermatogenesis"/>
    <property type="evidence" value="ECO:0007669"/>
    <property type="project" value="UniProtKB-KW"/>
</dbReference>
<feature type="repeat" description="ANK" evidence="14">
    <location>
        <begin position="158"/>
        <end position="190"/>
    </location>
</feature>
<dbReference type="GO" id="GO:0030154">
    <property type="term" value="P:cell differentiation"/>
    <property type="evidence" value="ECO:0007669"/>
    <property type="project" value="UniProtKB-KW"/>
</dbReference>
<dbReference type="SMART" id="SM00248">
    <property type="entry name" value="ANK"/>
    <property type="match status" value="4"/>
</dbReference>
<comment type="subunit">
    <text evidence="2">Interacts with DDX4, PIWIL1, RANBP9 and TDRD1.</text>
</comment>
<dbReference type="EMBL" id="BLXT01007821">
    <property type="protein sequence ID" value="GFO42805.1"/>
    <property type="molecule type" value="Genomic_DNA"/>
</dbReference>
<feature type="compositionally biased region" description="Polar residues" evidence="15">
    <location>
        <begin position="35"/>
        <end position="52"/>
    </location>
</feature>
<gene>
    <name evidence="17" type="ORF">PoB_006931000</name>
</gene>
<evidence type="ECO:0000256" key="3">
    <source>
        <dbReference type="ARBA" id="ARBA00020117"/>
    </source>
</evidence>
<dbReference type="PANTHER" id="PTHR24157:SF3">
    <property type="entry name" value="ANKYRIN REPEAT, SAM AND BASIC LEUCINE ZIPPER DOMAIN-CONTAINING PROTEIN 1"/>
    <property type="match status" value="1"/>
</dbReference>
<proteinExistence type="predicted"/>
<evidence type="ECO:0000256" key="2">
    <source>
        <dbReference type="ARBA" id="ARBA00011479"/>
    </source>
</evidence>
<dbReference type="PROSITE" id="PS50297">
    <property type="entry name" value="ANK_REP_REGION"/>
    <property type="match status" value="3"/>
</dbReference>
<feature type="repeat" description="ANK" evidence="14">
    <location>
        <begin position="119"/>
        <end position="157"/>
    </location>
</feature>
<evidence type="ECO:0000256" key="10">
    <source>
        <dbReference type="ARBA" id="ARBA00023043"/>
    </source>
</evidence>
<dbReference type="InterPro" id="IPR042650">
    <property type="entry name" value="Asz1_SAM"/>
</dbReference>
<dbReference type="PROSITE" id="PS50105">
    <property type="entry name" value="SAM_DOMAIN"/>
    <property type="match status" value="1"/>
</dbReference>
<dbReference type="InterPro" id="IPR002110">
    <property type="entry name" value="Ankyrin_rpt"/>
</dbReference>
<evidence type="ECO:0000256" key="12">
    <source>
        <dbReference type="ARBA" id="ARBA00023254"/>
    </source>
</evidence>
<dbReference type="SUPFAM" id="SSF47769">
    <property type="entry name" value="SAM/Pointed domain"/>
    <property type="match status" value="1"/>
</dbReference>
<dbReference type="GO" id="GO:0031047">
    <property type="term" value="P:regulatory ncRNA-mediated gene silencing"/>
    <property type="evidence" value="ECO:0007669"/>
    <property type="project" value="UniProtKB-KW"/>
</dbReference>
<keyword evidence="4" id="KW-0217">Developmental protein</keyword>
<evidence type="ECO:0000313" key="17">
    <source>
        <dbReference type="EMBL" id="GFO42805.1"/>
    </source>
</evidence>
<feature type="region of interest" description="Disordered" evidence="15">
    <location>
        <begin position="1"/>
        <end position="52"/>
    </location>
</feature>
<sequence length="510" mass="57177">PPLHERSFKQQMVAEKADLTDERGDGMTRRKQKSGIFSRSFQKSSTPKKSSNVITTEDLRMGIMKNNREIVEKYYSLGLPIDEPLRSGWTALMYAAHYARPEYVSLLLQFGANVNYHCDMFTPLMCACSATSGDVEGVFKCVKVLLEAGAAVNAKDRFHKTPLMFASREGYLSVVKALVSAGAQVNMQDNQGWTALTMATQRSRAAVIVELMDSGADVNIQHSDKLTVKDLAAHLATDDMLALLERRPVNSVNQPLHHKLMTSKSNATTSDYSMLDAGDSQARLTDLRYGELEVFLLGLDLGHLVGLFQEQLIDLRLLMTLTEQDLINAGVNQVGARKKILDAVQAVHKKVWQPSSLVSIHFNRRMSCADAVAMLANSSRHLHYICSTVVYVKEQLRKHPETIMQPTDRVTPNQFLRHTEDTKKNLLALESQVETLRTELEKRMLGHNVDPPDLIREEKYDAEIKGQSLDKSYRTRTIALMAATCLAVTAAAWWGKDRFVHLFLVKDVAQ</sequence>
<dbReference type="Pfam" id="PF00536">
    <property type="entry name" value="SAM_1"/>
    <property type="match status" value="1"/>
</dbReference>
<dbReference type="InterPro" id="IPR001660">
    <property type="entry name" value="SAM"/>
</dbReference>
<dbReference type="CDD" id="cd09521">
    <property type="entry name" value="SAM_ASZ1"/>
    <property type="match status" value="1"/>
</dbReference>
<evidence type="ECO:0000256" key="5">
    <source>
        <dbReference type="ARBA" id="ARBA00022490"/>
    </source>
</evidence>
<dbReference type="Pfam" id="PF12796">
    <property type="entry name" value="Ank_2"/>
    <property type="match status" value="1"/>
</dbReference>
<keyword evidence="5" id="KW-0963">Cytoplasm</keyword>
<comment type="caution">
    <text evidence="17">The sequence shown here is derived from an EMBL/GenBank/DDBJ whole genome shotgun (WGS) entry which is preliminary data.</text>
</comment>
<keyword evidence="12" id="KW-0469">Meiosis</keyword>
<protein>
    <recommendedName>
        <fullName evidence="3">Ankyrin repeat, SAM and basic leucine zipper domain-containing protein 1</fullName>
    </recommendedName>
    <alternativeName>
        <fullName evidence="13">Germ cell-specific ankyrin, SAM and basic leucine zipper domain-containing protein</fullName>
    </alternativeName>
</protein>